<organism evidence="3">
    <name type="scientific">marine metagenome</name>
    <dbReference type="NCBI Taxonomy" id="408172"/>
    <lineage>
        <taxon>unclassified sequences</taxon>
        <taxon>metagenomes</taxon>
        <taxon>ecological metagenomes</taxon>
    </lineage>
</organism>
<keyword evidence="2" id="KW-0812">Transmembrane</keyword>
<accession>A0A381P6H0</accession>
<evidence type="ECO:0000256" key="2">
    <source>
        <dbReference type="SAM" id="Phobius"/>
    </source>
</evidence>
<reference evidence="3" key="1">
    <citation type="submission" date="2018-05" db="EMBL/GenBank/DDBJ databases">
        <authorList>
            <person name="Lanie J.A."/>
            <person name="Ng W.-L."/>
            <person name="Kazmierczak K.M."/>
            <person name="Andrzejewski T.M."/>
            <person name="Davidsen T.M."/>
            <person name="Wayne K.J."/>
            <person name="Tettelin H."/>
            <person name="Glass J.I."/>
            <person name="Rusch D."/>
            <person name="Podicherti R."/>
            <person name="Tsui H.-C.T."/>
            <person name="Winkler M.E."/>
        </authorList>
    </citation>
    <scope>NUCLEOTIDE SEQUENCE</scope>
</reference>
<gene>
    <name evidence="3" type="ORF">METZ01_LOCUS15399</name>
</gene>
<dbReference type="AlphaFoldDB" id="A0A381P6H0"/>
<feature type="region of interest" description="Disordered" evidence="1">
    <location>
        <begin position="133"/>
        <end position="163"/>
    </location>
</feature>
<dbReference type="EMBL" id="UINC01000876">
    <property type="protein sequence ID" value="SUZ62545.1"/>
    <property type="molecule type" value="Genomic_DNA"/>
</dbReference>
<proteinExistence type="predicted"/>
<evidence type="ECO:0000256" key="1">
    <source>
        <dbReference type="SAM" id="MobiDB-lite"/>
    </source>
</evidence>
<sequence length="163" mass="18798">MDYNKFEDRISSWIENDLSLKERKEFEAFLAENPQYQSKVDEVRHVISTMRESESLKVSKEFDKNLNQKLQNLNIEEEHLPSKEIFGFSRQNFSYLALSLGAIIFLLFQLPGNAFSEDIITNSNSMSEENLESIPVANDSLDTKDKPDNSYDVNGTFVGNEEQ</sequence>
<evidence type="ECO:0008006" key="4">
    <source>
        <dbReference type="Google" id="ProtNLM"/>
    </source>
</evidence>
<feature type="transmembrane region" description="Helical" evidence="2">
    <location>
        <begin position="93"/>
        <end position="112"/>
    </location>
</feature>
<protein>
    <recommendedName>
        <fullName evidence="4">Zinc-finger domain-containing protein</fullName>
    </recommendedName>
</protein>
<keyword evidence="2" id="KW-0472">Membrane</keyword>
<evidence type="ECO:0000313" key="3">
    <source>
        <dbReference type="EMBL" id="SUZ62545.1"/>
    </source>
</evidence>
<name>A0A381P6H0_9ZZZZ</name>
<keyword evidence="2" id="KW-1133">Transmembrane helix</keyword>